<evidence type="ECO:0000313" key="1">
    <source>
        <dbReference type="EMBL" id="KAK2563496.1"/>
    </source>
</evidence>
<name>A0AAD9QM60_ACRCE</name>
<comment type="caution">
    <text evidence="1">The sequence shown here is derived from an EMBL/GenBank/DDBJ whole genome shotgun (WGS) entry which is preliminary data.</text>
</comment>
<reference evidence="1" key="1">
    <citation type="journal article" date="2023" name="G3 (Bethesda)">
        <title>Whole genome assembly and annotation of the endangered Caribbean coral Acropora cervicornis.</title>
        <authorList>
            <person name="Selwyn J.D."/>
            <person name="Vollmer S.V."/>
        </authorList>
    </citation>
    <scope>NUCLEOTIDE SEQUENCE</scope>
    <source>
        <strain evidence="1">K2</strain>
    </source>
</reference>
<reference evidence="1" key="2">
    <citation type="journal article" date="2023" name="Science">
        <title>Genomic signatures of disease resistance in endangered staghorn corals.</title>
        <authorList>
            <person name="Vollmer S.V."/>
            <person name="Selwyn J.D."/>
            <person name="Despard B.A."/>
            <person name="Roesel C.L."/>
        </authorList>
    </citation>
    <scope>NUCLEOTIDE SEQUENCE</scope>
    <source>
        <strain evidence="1">K2</strain>
    </source>
</reference>
<protein>
    <recommendedName>
        <fullName evidence="3">F-box domain-containing protein</fullName>
    </recommendedName>
</protein>
<proteinExistence type="predicted"/>
<evidence type="ECO:0000313" key="2">
    <source>
        <dbReference type="Proteomes" id="UP001249851"/>
    </source>
</evidence>
<organism evidence="1 2">
    <name type="scientific">Acropora cervicornis</name>
    <name type="common">Staghorn coral</name>
    <dbReference type="NCBI Taxonomy" id="6130"/>
    <lineage>
        <taxon>Eukaryota</taxon>
        <taxon>Metazoa</taxon>
        <taxon>Cnidaria</taxon>
        <taxon>Anthozoa</taxon>
        <taxon>Hexacorallia</taxon>
        <taxon>Scleractinia</taxon>
        <taxon>Astrocoeniina</taxon>
        <taxon>Acroporidae</taxon>
        <taxon>Acropora</taxon>
    </lineage>
</organism>
<dbReference type="EMBL" id="JARQWQ010000025">
    <property type="protein sequence ID" value="KAK2563496.1"/>
    <property type="molecule type" value="Genomic_DNA"/>
</dbReference>
<accession>A0AAD9QM60</accession>
<gene>
    <name evidence="1" type="ORF">P5673_013210</name>
</gene>
<evidence type="ECO:0008006" key="3">
    <source>
        <dbReference type="Google" id="ProtNLM"/>
    </source>
</evidence>
<keyword evidence="2" id="KW-1185">Reference proteome</keyword>
<dbReference type="AlphaFoldDB" id="A0AAD9QM60"/>
<dbReference type="Proteomes" id="UP001249851">
    <property type="component" value="Unassembled WGS sequence"/>
</dbReference>
<sequence>MASILSLSDDCLLRILSFFDDPYVFHCFILTCQRFYHVSKNANSVLHLKLLKSKAENYLKRYIVGEGNSYDKYCCLVNLLHRLSHLSASRRLLTYDKVVDAWQRCGPVVAKLLTWLRSAESSKEEGEPRATCYTESRKFTLQLPCCAKKMVIETTHFGDYGHNYDIELTIRVSCEDLNAESEGFSSSHPGDYMYMGEEEVNGVAESMQEVIEVLQKELGDTVPPINGRFFIWFCFFFPNGSGLNVEQRLRFKDESRNTKPTTASVMSAIHQFHKNLESENSVQKMLSEWEAGEQRGSIYGKLLVETFQLLALRSEAEVFDTLQKDAKHFYNIANDYSFEKLPKQLLLQLILRTFLIKSGYGAGSIANKFVESKVQFKCTGGNSILVFGSMHGDGASDPTWFELYLDVTLPDGQVIKLEAKETPMEIEKLSPVTELVKRSISHDIPEKLVPKISNLLITVYFLATLGFNVVERFIERYNNLLSSESEEEEDDEEEYEILSFFDDPYVFHCFILTCQRFYHVSKNANSVLHLKLLKSKAENYLKRCVVGEANSYDKYRCLVNLLHRLSHLSTSRRLLTYNKVVNAWQRCGPVVAKLLTWFRSAESSREEGEPRATCYTESRKFSLQLPSCAKKMVIETTHFGDYGHNYDRELTIRVSCEDLKAKSEGFSSYHPEDYMYMVDEEINGVAESMKGVIEVLQKELGDTVPPINGRFFIWFCFFFPNGSGLDVEQRLRFKDESRNTKPTTASVISAIHQFHKNLESENSVQKMLSEWEADGQRDSIYGKLLVETFHLLALRSEARVFNALQKDVEQFYNIANDYSFKKLPKELVLQLILRTSLVASDFNAGSIADKYVESKVQFRCSSGNSIQVFGGMRGDGASYPTWFEVHLKFTLPDGKVIKLEAEEKPLEIEKLSPVTELVKNSISHGIPEELIPKIGNLLIVVYFLAALGFGVEEPFIESYDKLLLSESEEKEEEESD</sequence>